<evidence type="ECO:0008006" key="3">
    <source>
        <dbReference type="Google" id="ProtNLM"/>
    </source>
</evidence>
<organism evidence="1 2">
    <name type="scientific">Opisthorchis felineus</name>
    <dbReference type="NCBI Taxonomy" id="147828"/>
    <lineage>
        <taxon>Eukaryota</taxon>
        <taxon>Metazoa</taxon>
        <taxon>Spiralia</taxon>
        <taxon>Lophotrochozoa</taxon>
        <taxon>Platyhelminthes</taxon>
        <taxon>Trematoda</taxon>
        <taxon>Digenea</taxon>
        <taxon>Opisthorchiida</taxon>
        <taxon>Opisthorchiata</taxon>
        <taxon>Opisthorchiidae</taxon>
        <taxon>Opisthorchis</taxon>
    </lineage>
</organism>
<dbReference type="PANTHER" id="PTHR34095">
    <property type="entry name" value="39S RIBOSOMAL PROTEIN L55, MITOCHONDRIAL"/>
    <property type="match status" value="1"/>
</dbReference>
<dbReference type="OrthoDB" id="9986315at2759"/>
<dbReference type="Pfam" id="PF09776">
    <property type="entry name" value="Mitoc_L55"/>
    <property type="match status" value="1"/>
</dbReference>
<evidence type="ECO:0000313" key="1">
    <source>
        <dbReference type="EMBL" id="TGZ66680.1"/>
    </source>
</evidence>
<gene>
    <name evidence="1" type="ORF">CRM22_005202</name>
</gene>
<evidence type="ECO:0000313" key="2">
    <source>
        <dbReference type="Proteomes" id="UP000308267"/>
    </source>
</evidence>
<dbReference type="STRING" id="147828.A0A4S2LSC0"/>
<dbReference type="EMBL" id="SJOL01006443">
    <property type="protein sequence ID" value="TGZ66680.1"/>
    <property type="molecule type" value="Genomic_DNA"/>
</dbReference>
<proteinExistence type="predicted"/>
<reference evidence="1 2" key="1">
    <citation type="journal article" date="2019" name="BMC Genomics">
        <title>New insights from Opisthorchis felineus genome: update on genomics of the epidemiologically important liver flukes.</title>
        <authorList>
            <person name="Ershov N.I."/>
            <person name="Mordvinov V.A."/>
            <person name="Prokhortchouk E.B."/>
            <person name="Pakharukova M.Y."/>
            <person name="Gunbin K.V."/>
            <person name="Ustyantsev K."/>
            <person name="Genaev M.A."/>
            <person name="Blinov A.G."/>
            <person name="Mazur A."/>
            <person name="Boulygina E."/>
            <person name="Tsygankova S."/>
            <person name="Khrameeva E."/>
            <person name="Chekanov N."/>
            <person name="Fan G."/>
            <person name="Xiao A."/>
            <person name="Zhang H."/>
            <person name="Xu X."/>
            <person name="Yang H."/>
            <person name="Solovyev V."/>
            <person name="Lee S.M."/>
            <person name="Liu X."/>
            <person name="Afonnikov D.A."/>
            <person name="Skryabin K.G."/>
        </authorList>
    </citation>
    <scope>NUCLEOTIDE SEQUENCE [LARGE SCALE GENOMIC DNA]</scope>
    <source>
        <strain evidence="1">AK-0245</strain>
        <tissue evidence="1">Whole organism</tissue>
    </source>
</reference>
<dbReference type="GO" id="GO:0005762">
    <property type="term" value="C:mitochondrial large ribosomal subunit"/>
    <property type="evidence" value="ECO:0007669"/>
    <property type="project" value="InterPro"/>
</dbReference>
<keyword evidence="2" id="KW-1185">Reference proteome</keyword>
<dbReference type="InterPro" id="IPR044884">
    <property type="entry name" value="Ribosomal_mL55_sf"/>
</dbReference>
<comment type="caution">
    <text evidence="1">The sequence shown here is derived from an EMBL/GenBank/DDBJ whole genome shotgun (WGS) entry which is preliminary data.</text>
</comment>
<dbReference type="AlphaFoldDB" id="A0A4S2LSC0"/>
<dbReference type="InterPro" id="IPR018615">
    <property type="entry name" value="Ribosomal_mL55"/>
</dbReference>
<name>A0A4S2LSC0_OPIFE</name>
<dbReference type="Proteomes" id="UP000308267">
    <property type="component" value="Unassembled WGS sequence"/>
</dbReference>
<sequence length="151" mass="17523">MHTCPATLLPSTSKLSHFKPSPSQTALKLFINEDIPVISLVFFQSLLCDRIVRGPLNLITRMNANRAMVTHIKRKTYPRMYPVTVALPNGASIRIRYAEPRYLLQIPLDLDECSPEERQRRLLRRTPRARLALQEEIEDTFDRSAYEFLLK</sequence>
<protein>
    <recommendedName>
        <fullName evidence="3">39S ribosomal protein L55, mitochondrial</fullName>
    </recommendedName>
</protein>
<dbReference type="Gene3D" id="6.20.130.20">
    <property type="entry name" value="Mitochondrial ribosomal protein L55"/>
    <property type="match status" value="1"/>
</dbReference>
<accession>A0A4S2LSC0</accession>
<dbReference type="PANTHER" id="PTHR34095:SF1">
    <property type="entry name" value="LARGE RIBOSOMAL SUBUNIT PROTEIN ML55"/>
    <property type="match status" value="1"/>
</dbReference>
<dbReference type="GO" id="GO:0006412">
    <property type="term" value="P:translation"/>
    <property type="evidence" value="ECO:0007669"/>
    <property type="project" value="TreeGrafter"/>
</dbReference>
<dbReference type="GO" id="GO:0003735">
    <property type="term" value="F:structural constituent of ribosome"/>
    <property type="evidence" value="ECO:0007669"/>
    <property type="project" value="InterPro"/>
</dbReference>